<gene>
    <name evidence="1" type="ORF">M977_00232</name>
</gene>
<organism evidence="1 2">
    <name type="scientific">Buttiauxella gaviniae ATCC 51604</name>
    <dbReference type="NCBI Taxonomy" id="1354253"/>
    <lineage>
        <taxon>Bacteria</taxon>
        <taxon>Pseudomonadati</taxon>
        <taxon>Pseudomonadota</taxon>
        <taxon>Gammaproteobacteria</taxon>
        <taxon>Enterobacterales</taxon>
        <taxon>Enterobacteriaceae</taxon>
        <taxon>Buttiauxella</taxon>
    </lineage>
</organism>
<evidence type="ECO:0000313" key="1">
    <source>
        <dbReference type="EMBL" id="OAT23942.1"/>
    </source>
</evidence>
<name>A0A1B7I674_9ENTR</name>
<comment type="caution">
    <text evidence="1">The sequence shown here is derived from an EMBL/GenBank/DDBJ whole genome shotgun (WGS) entry which is preliminary data.</text>
</comment>
<accession>A0A1B7I674</accession>
<reference evidence="1 2" key="1">
    <citation type="submission" date="2016-04" db="EMBL/GenBank/DDBJ databases">
        <title>ATOL: Assembling a taxonomically balanced genome-scale reconstruction of the evolutionary history of the Enterobacteriaceae.</title>
        <authorList>
            <person name="Plunkett G.III."/>
            <person name="Neeno-Eckwall E.C."/>
            <person name="Glasner J.D."/>
            <person name="Perna N.T."/>
        </authorList>
    </citation>
    <scope>NUCLEOTIDE SEQUENCE [LARGE SCALE GENOMIC DNA]</scope>
    <source>
        <strain evidence="1 2">ATCC 51604</strain>
    </source>
</reference>
<protein>
    <submittedName>
        <fullName evidence="1">Uncharacterized protein</fullName>
    </submittedName>
</protein>
<proteinExistence type="predicted"/>
<dbReference type="EMBL" id="LXEP01000003">
    <property type="protein sequence ID" value="OAT23942.1"/>
    <property type="molecule type" value="Genomic_DNA"/>
</dbReference>
<dbReference type="PATRIC" id="fig|1354253.4.peg.238"/>
<evidence type="ECO:0000313" key="2">
    <source>
        <dbReference type="Proteomes" id="UP000078504"/>
    </source>
</evidence>
<dbReference type="Proteomes" id="UP000078504">
    <property type="component" value="Unassembled WGS sequence"/>
</dbReference>
<sequence length="54" mass="5956">MVVEGFESEPDSFFSNSDEWEAYKAMSGCQQAAHKARLCWAAMIEAAPSVTNEP</sequence>
<dbReference type="AlphaFoldDB" id="A0A1B7I674"/>